<evidence type="ECO:0000256" key="10">
    <source>
        <dbReference type="ARBA" id="ARBA00023239"/>
    </source>
</evidence>
<evidence type="ECO:0000313" key="15">
    <source>
        <dbReference type="EMBL" id="AFK67617.1"/>
    </source>
</evidence>
<dbReference type="FunFam" id="3.30.499.10:FF:000009">
    <property type="entry name" value="Aconitate hydratase"/>
    <property type="match status" value="1"/>
</dbReference>
<keyword evidence="6" id="KW-0479">Metal-binding</keyword>
<evidence type="ECO:0000256" key="5">
    <source>
        <dbReference type="ARBA" id="ARBA00022532"/>
    </source>
</evidence>
<dbReference type="Pfam" id="PF00330">
    <property type="entry name" value="Aconitase"/>
    <property type="match status" value="1"/>
</dbReference>
<dbReference type="InterPro" id="IPR036008">
    <property type="entry name" value="Aconitase_4Fe-4S_dom"/>
</dbReference>
<sequence length="919" mass="99906">MQKELAMPSLDSLNTLKPLKVGDQTYHYFSLTEAARQLGDLQRLPMSLKVLLENLLRWEDGATVTGDDLRAIVQWLGERRSDREIQYRPARVLMQDFTGVPAVVDLAAMRAAMAKAGGDPQRINPLSPVDLVIDHSVMVDRYGTPQAFAENVDIEMQRNGERYAFLRWGQSAFDNFRVVPPGTGICHQVNLEYLGRTVWTREADGRTYAFPDTLVGTDSHTTMINGLGVLGWGVGGIEAEAAMLGQPVSMLIPEVIGFKLTGKLREGITATDLVLTVTQMLRKKGVVGKFVEFYGDGLAELPLADRATIANMAPEYGATCGFFPVDQVTLDYLRLSGRPEATVQLVEQYCKAQGMWRLPGQEPLFSDTLALDMDDVEASLAGPKRPQDRVALGQVSQAFDHFIELQPKPLAKEVGRLESEGGGGVAVGNADQTGAVDYSHQGQTHTLRDGAVVIAAITSCTNTSNPSVMMAAGLVAKKALEKGLQRKPWVKSSLAPGSKVVTDYFKAAGLTPYLDQLGFDLVGYGCTTCIGNSGPLDEAIEKAIGSADLTVASVLSGNRNFEGRVHPLVKTNWLASPPLVVAYALAGSVRLDLTRDPLGSGKDGQPVYLRDIWPTQQEIAEAVAKVDTAMFHKEYAEVFAGDAQWQAIEVPQAATYVWQADSTYIQHPPFFDGIGGPPPQIANIHGARVLALLGDSVTTDHISPAGNIKTDSPAGRYLREQGVEPRDFNSYGSRRGNHEVMMRGTFANIRIRNEMLAGEEGGNTLHVPTGEKLSIYDAAMRYQQEGTPLLVIAGQEYGTGSSRDWAAKGTNLLGVKAVLAESFERIHRSNLVGMGVLPLQFKAGHNRKQLGLTGKEQIDVLGLDGAHIRPGMSLPLRITREDGQQEQIEVLCRIDTLNEVEYFKAGGILHYVLRQMIAG</sequence>
<dbReference type="GO" id="GO:0051539">
    <property type="term" value="F:4 iron, 4 sulfur cluster binding"/>
    <property type="evidence" value="ECO:0007669"/>
    <property type="project" value="UniProtKB-KW"/>
</dbReference>
<dbReference type="NCBIfam" id="TIGR01341">
    <property type="entry name" value="aconitase_1"/>
    <property type="match status" value="1"/>
</dbReference>
<evidence type="ECO:0000256" key="12">
    <source>
        <dbReference type="RuleBase" id="RU361275"/>
    </source>
</evidence>
<dbReference type="NCBIfam" id="NF006757">
    <property type="entry name" value="PRK09277.1"/>
    <property type="match status" value="1"/>
</dbReference>
<dbReference type="PROSITE" id="PS01244">
    <property type="entry name" value="ACONITASE_2"/>
    <property type="match status" value="1"/>
</dbReference>
<comment type="cofactor">
    <cofactor evidence="1">
        <name>[4Fe-4S] cluster</name>
        <dbReference type="ChEBI" id="CHEBI:49883"/>
    </cofactor>
</comment>
<dbReference type="InterPro" id="IPR006249">
    <property type="entry name" value="Aconitase/IRP2"/>
</dbReference>
<dbReference type="NCBIfam" id="NF009520">
    <property type="entry name" value="PRK12881.1"/>
    <property type="match status" value="1"/>
</dbReference>
<protein>
    <recommendedName>
        <fullName evidence="12">Aconitate hydratase</fullName>
        <shortName evidence="12">Aconitase</shortName>
        <ecNumber evidence="12">4.2.1.3</ecNumber>
    </recommendedName>
</protein>
<dbReference type="InterPro" id="IPR001030">
    <property type="entry name" value="Acoase/IPM_deHydtase_lsu_aba"/>
</dbReference>
<evidence type="ECO:0000313" key="16">
    <source>
        <dbReference type="Proteomes" id="UP000005268"/>
    </source>
</evidence>
<accession>I3UQ46</accession>
<dbReference type="Gene3D" id="3.30.499.10">
    <property type="entry name" value="Aconitase, domain 3"/>
    <property type="match status" value="2"/>
</dbReference>
<dbReference type="CDD" id="cd01586">
    <property type="entry name" value="AcnA_IRP"/>
    <property type="match status" value="1"/>
</dbReference>
<dbReference type="KEGG" id="ppi:YSA_01552"/>
<gene>
    <name evidence="15" type="ORF">YSA_01552</name>
</gene>
<keyword evidence="7" id="KW-0694">RNA-binding</keyword>
<evidence type="ECO:0000256" key="6">
    <source>
        <dbReference type="ARBA" id="ARBA00022723"/>
    </source>
</evidence>
<comment type="function">
    <text evidence="12">Catalyzes the isomerization of citrate to isocitrate via cis-aconitate.</text>
</comment>
<proteinExistence type="inferred from homology"/>
<dbReference type="Gene3D" id="3.20.19.10">
    <property type="entry name" value="Aconitase, domain 4"/>
    <property type="match status" value="1"/>
</dbReference>
<dbReference type="InterPro" id="IPR018136">
    <property type="entry name" value="Aconitase_4Fe-4S_BS"/>
</dbReference>
<dbReference type="InterPro" id="IPR000573">
    <property type="entry name" value="AconitaseA/IPMdHydase_ssu_swvl"/>
</dbReference>
<dbReference type="HOGENOM" id="CLU_013476_2_1_6"/>
<dbReference type="PROSITE" id="PS00450">
    <property type="entry name" value="ACONITASE_1"/>
    <property type="match status" value="1"/>
</dbReference>
<dbReference type="InterPro" id="IPR044137">
    <property type="entry name" value="AcnA_IRP_Swivel"/>
</dbReference>
<dbReference type="CDD" id="cd01580">
    <property type="entry name" value="AcnA_IRP_Swivel"/>
    <property type="match status" value="1"/>
</dbReference>
<dbReference type="SUPFAM" id="SSF52016">
    <property type="entry name" value="LeuD/IlvD-like"/>
    <property type="match status" value="1"/>
</dbReference>
<evidence type="ECO:0000259" key="14">
    <source>
        <dbReference type="Pfam" id="PF00694"/>
    </source>
</evidence>
<dbReference type="Pfam" id="PF00694">
    <property type="entry name" value="Aconitase_C"/>
    <property type="match status" value="1"/>
</dbReference>
<dbReference type="EMBL" id="CP003588">
    <property type="protein sequence ID" value="AFK67617.1"/>
    <property type="molecule type" value="Genomic_DNA"/>
</dbReference>
<feature type="domain" description="Aconitase A/isopropylmalate dehydratase small subunit swivel" evidence="14">
    <location>
        <begin position="716"/>
        <end position="843"/>
    </location>
</feature>
<evidence type="ECO:0000256" key="7">
    <source>
        <dbReference type="ARBA" id="ARBA00022884"/>
    </source>
</evidence>
<evidence type="ECO:0000259" key="13">
    <source>
        <dbReference type="Pfam" id="PF00330"/>
    </source>
</evidence>
<organism evidence="15 16">
    <name type="scientific">Pseudomonas putida ND6</name>
    <dbReference type="NCBI Taxonomy" id="231023"/>
    <lineage>
        <taxon>Bacteria</taxon>
        <taxon>Pseudomonadati</taxon>
        <taxon>Pseudomonadota</taxon>
        <taxon>Gammaproteobacteria</taxon>
        <taxon>Pseudomonadales</taxon>
        <taxon>Pseudomonadaceae</taxon>
        <taxon>Pseudomonas</taxon>
    </lineage>
</organism>
<dbReference type="GO" id="GO:0003723">
    <property type="term" value="F:RNA binding"/>
    <property type="evidence" value="ECO:0007669"/>
    <property type="project" value="UniProtKB-KW"/>
</dbReference>
<comment type="pathway">
    <text evidence="2">Carbohydrate metabolism; tricarboxylic acid cycle; isocitrate from oxaloacetate: step 2/2.</text>
</comment>
<comment type="catalytic activity">
    <reaction evidence="11 12">
        <text>citrate = D-threo-isocitrate</text>
        <dbReference type="Rhea" id="RHEA:10336"/>
        <dbReference type="ChEBI" id="CHEBI:15562"/>
        <dbReference type="ChEBI" id="CHEBI:16947"/>
        <dbReference type="EC" id="4.2.1.3"/>
    </reaction>
</comment>
<reference evidence="15 16" key="1">
    <citation type="journal article" date="2012" name="J. Bacteriol.">
        <title>Complete Genome Sequence of the Naphthalene-Degrading Pseudomonas putida Strain ND6.</title>
        <authorList>
            <person name="Li S."/>
            <person name="Zhao H."/>
            <person name="Li Y."/>
            <person name="Niu S."/>
            <person name="Cai B."/>
        </authorList>
    </citation>
    <scope>NUCLEOTIDE SEQUENCE [LARGE SCALE GENOMIC DNA]</scope>
    <source>
        <strain evidence="15 16">ND6</strain>
    </source>
</reference>
<feature type="domain" description="Aconitase/3-isopropylmalate dehydratase large subunit alpha/beta/alpha" evidence="13">
    <location>
        <begin position="82"/>
        <end position="587"/>
    </location>
</feature>
<comment type="similarity">
    <text evidence="3 12">Belongs to the aconitase/IPM isomerase family.</text>
</comment>
<dbReference type="AlphaFoldDB" id="I3UQ46"/>
<evidence type="ECO:0000256" key="8">
    <source>
        <dbReference type="ARBA" id="ARBA00023004"/>
    </source>
</evidence>
<dbReference type="UniPathway" id="UPA00223">
    <property type="reaction ID" value="UER00718"/>
</dbReference>
<dbReference type="SUPFAM" id="SSF53732">
    <property type="entry name" value="Aconitase iron-sulfur domain"/>
    <property type="match status" value="1"/>
</dbReference>
<name>I3UQ46_PSEPU</name>
<dbReference type="PANTHER" id="PTHR11670">
    <property type="entry name" value="ACONITASE/IRON-RESPONSIVE ELEMENT FAMILY MEMBER"/>
    <property type="match status" value="1"/>
</dbReference>
<evidence type="ECO:0000256" key="2">
    <source>
        <dbReference type="ARBA" id="ARBA00004717"/>
    </source>
</evidence>
<evidence type="ECO:0000256" key="3">
    <source>
        <dbReference type="ARBA" id="ARBA00007185"/>
    </source>
</evidence>
<dbReference type="Gene3D" id="6.10.190.10">
    <property type="match status" value="1"/>
</dbReference>
<keyword evidence="9 12" id="KW-0411">Iron-sulfur</keyword>
<keyword evidence="4 12" id="KW-0004">4Fe-4S</keyword>
<dbReference type="EC" id="4.2.1.3" evidence="12"/>
<dbReference type="GO" id="GO:0006099">
    <property type="term" value="P:tricarboxylic acid cycle"/>
    <property type="evidence" value="ECO:0007669"/>
    <property type="project" value="UniProtKB-UniPathway"/>
</dbReference>
<evidence type="ECO:0000256" key="4">
    <source>
        <dbReference type="ARBA" id="ARBA00022485"/>
    </source>
</evidence>
<dbReference type="InterPro" id="IPR015928">
    <property type="entry name" value="Aconitase/3IPM_dehydase_swvl"/>
</dbReference>
<keyword evidence="10 12" id="KW-0456">Lyase</keyword>
<dbReference type="PRINTS" id="PR00415">
    <property type="entry name" value="ACONITASE"/>
</dbReference>
<keyword evidence="8 12" id="KW-0408">Iron</keyword>
<dbReference type="PATRIC" id="fig|231023.4.peg.743"/>
<evidence type="ECO:0000256" key="9">
    <source>
        <dbReference type="ARBA" id="ARBA00023014"/>
    </source>
</evidence>
<dbReference type="GO" id="GO:0003994">
    <property type="term" value="F:aconitate hydratase activity"/>
    <property type="evidence" value="ECO:0007669"/>
    <property type="project" value="UniProtKB-EC"/>
</dbReference>
<keyword evidence="5" id="KW-0816">Tricarboxylic acid cycle</keyword>
<dbReference type="GO" id="GO:0046872">
    <property type="term" value="F:metal ion binding"/>
    <property type="evidence" value="ECO:0007669"/>
    <property type="project" value="UniProtKB-KW"/>
</dbReference>
<dbReference type="FunFam" id="3.30.499.10:FF:000002">
    <property type="entry name" value="Aconitate hydratase"/>
    <property type="match status" value="1"/>
</dbReference>
<dbReference type="Proteomes" id="UP000005268">
    <property type="component" value="Chromosome"/>
</dbReference>
<dbReference type="FunFam" id="3.20.19.10:FF:000001">
    <property type="entry name" value="Aconitate hydratase"/>
    <property type="match status" value="1"/>
</dbReference>
<evidence type="ECO:0000256" key="11">
    <source>
        <dbReference type="ARBA" id="ARBA00023501"/>
    </source>
</evidence>
<dbReference type="InterPro" id="IPR015931">
    <property type="entry name" value="Acnase/IPM_dHydase_lsu_aba_1/3"/>
</dbReference>
<evidence type="ECO:0000256" key="1">
    <source>
        <dbReference type="ARBA" id="ARBA00001966"/>
    </source>
</evidence>